<reference evidence="1 2" key="1">
    <citation type="submission" date="2017-05" db="EMBL/GenBank/DDBJ databases">
        <title>Whole genome sequencing of Yersinia kristensenii.</title>
        <authorList>
            <person name="Campioni F."/>
        </authorList>
    </citation>
    <scope>NUCLEOTIDE SEQUENCE [LARGE SCALE GENOMIC DNA]</scope>
    <source>
        <strain evidence="1 2">CFSAN060538</strain>
    </source>
</reference>
<gene>
    <name evidence="1" type="ORF">CBW52_18830</name>
</gene>
<proteinExistence type="predicted"/>
<evidence type="ECO:0000313" key="1">
    <source>
        <dbReference type="EMBL" id="OVZ78403.1"/>
    </source>
</evidence>
<dbReference type="EMBL" id="NHOG01000024">
    <property type="protein sequence ID" value="OVZ78403.1"/>
    <property type="molecule type" value="Genomic_DNA"/>
</dbReference>
<dbReference type="Proteomes" id="UP000195840">
    <property type="component" value="Unassembled WGS sequence"/>
</dbReference>
<evidence type="ECO:0000313" key="2">
    <source>
        <dbReference type="Proteomes" id="UP000195840"/>
    </source>
</evidence>
<organism evidence="1 2">
    <name type="scientific">Yersinia kristensenii</name>
    <dbReference type="NCBI Taxonomy" id="28152"/>
    <lineage>
        <taxon>Bacteria</taxon>
        <taxon>Pseudomonadati</taxon>
        <taxon>Pseudomonadota</taxon>
        <taxon>Gammaproteobacteria</taxon>
        <taxon>Enterobacterales</taxon>
        <taxon>Yersiniaceae</taxon>
        <taxon>Yersinia</taxon>
    </lineage>
</organism>
<dbReference type="AlphaFoldDB" id="A0AB73NRX3"/>
<sequence length="86" mass="10022">MSKKASKFTFWSDLRFLLRKSRRLLKAYLKSFFNPATYKKLGQTIKADSLNDSSLNQQALDRKTSRERFNLISSGGNRYTPIGKKR</sequence>
<name>A0AB73NRX3_YERKR</name>
<accession>A0AB73NRX3</accession>
<comment type="caution">
    <text evidence="1">The sequence shown here is derived from an EMBL/GenBank/DDBJ whole genome shotgun (WGS) entry which is preliminary data.</text>
</comment>
<protein>
    <submittedName>
        <fullName evidence="1">Uncharacterized protein</fullName>
    </submittedName>
</protein>
<keyword evidence="2" id="KW-1185">Reference proteome</keyword>